<name>A0ABN8GKA0_9BACL</name>
<protein>
    <submittedName>
        <fullName evidence="2">Uncharacterized protein</fullName>
    </submittedName>
</protein>
<feature type="compositionally biased region" description="Gly residues" evidence="1">
    <location>
        <begin position="271"/>
        <end position="291"/>
    </location>
</feature>
<accession>A0ABN8GKA0</accession>
<comment type="caution">
    <text evidence="2">The sequence shown here is derived from an EMBL/GenBank/DDBJ whole genome shotgun (WGS) entry which is preliminary data.</text>
</comment>
<sequence length="383" mass="38975">MKKISKKILAGSLVASFVIGVGLVGALHNEAFADTAVGNSTSTAAPTAGQGGKGFNDKGRGQMGDRGGFRGGNVIKETATILGVEESAVQEALKADKTLAAFALEKGLSKEDYLSKLVAAETATITAEVTAGKLTQEKADAVIKGLSDQLTKQIDSTGFKGGFPGGGKGPGQMGDRGGFRGGNVIKETATILGVEESVVQEALKADKTLAAFALEKGLTKEDYLSKLVAAETATITAEVTAGKLTQEKADEIIKGLSDQLTKQIDGTGFNGGFPGGGKGGPGGPGGFGAGHFGNPEVITTILGLTQDELRTELESGKSLVDIATAKGISEDDLISKIKDGMTDSIKKAVEEKGTAHQRPEGGQGRPGRNTSKQSATPAPTAAN</sequence>
<evidence type="ECO:0000313" key="2">
    <source>
        <dbReference type="EMBL" id="CAH1206395.1"/>
    </source>
</evidence>
<feature type="region of interest" description="Disordered" evidence="1">
    <location>
        <begin position="271"/>
        <end position="292"/>
    </location>
</feature>
<organism evidence="2 3">
    <name type="scientific">Paenibacillus allorhizoplanae</name>
    <dbReference type="NCBI Taxonomy" id="2905648"/>
    <lineage>
        <taxon>Bacteria</taxon>
        <taxon>Bacillati</taxon>
        <taxon>Bacillota</taxon>
        <taxon>Bacilli</taxon>
        <taxon>Bacillales</taxon>
        <taxon>Paenibacillaceae</taxon>
        <taxon>Paenibacillus</taxon>
    </lineage>
</organism>
<feature type="compositionally biased region" description="Basic and acidic residues" evidence="1">
    <location>
        <begin position="345"/>
        <end position="359"/>
    </location>
</feature>
<evidence type="ECO:0000256" key="1">
    <source>
        <dbReference type="SAM" id="MobiDB-lite"/>
    </source>
</evidence>
<reference evidence="2" key="1">
    <citation type="submission" date="2022-01" db="EMBL/GenBank/DDBJ databases">
        <authorList>
            <person name="Criscuolo A."/>
        </authorList>
    </citation>
    <scope>NUCLEOTIDE SEQUENCE</scope>
    <source>
        <strain evidence="2">CIP111891</strain>
    </source>
</reference>
<dbReference type="EMBL" id="CAKMMW010000007">
    <property type="protein sequence ID" value="CAH1206395.1"/>
    <property type="molecule type" value="Genomic_DNA"/>
</dbReference>
<feature type="region of interest" description="Disordered" evidence="1">
    <location>
        <begin position="345"/>
        <end position="383"/>
    </location>
</feature>
<evidence type="ECO:0000313" key="3">
    <source>
        <dbReference type="Proteomes" id="UP000838821"/>
    </source>
</evidence>
<dbReference type="Proteomes" id="UP000838821">
    <property type="component" value="Unassembled WGS sequence"/>
</dbReference>
<dbReference type="RefSeq" id="WP_236288114.1">
    <property type="nucleotide sequence ID" value="NZ_CAKMMW010000007.1"/>
</dbReference>
<feature type="compositionally biased region" description="Polar residues" evidence="1">
    <location>
        <begin position="369"/>
        <end position="383"/>
    </location>
</feature>
<keyword evidence="3" id="KW-1185">Reference proteome</keyword>
<feature type="region of interest" description="Disordered" evidence="1">
    <location>
        <begin position="39"/>
        <end position="69"/>
    </location>
</feature>
<proteinExistence type="predicted"/>
<gene>
    <name evidence="2" type="ORF">PAECIP111891_02903</name>
</gene>